<sequence length="167" mass="19714">MVMMKMIMVDDDYDDDDDGEDEDNYYPRLRWVGHVAHMGESRNAYRVLVGRSEEKSPLGRPRCRWEDNIKMDLREVGCDDRYCINLAQDRDLCEGGNEPPGSLKAIFGRTAIQFSLFQNYEMPEFTNREYLDMIQAAEEIRNSEELIRHNWTRRYESCMHADGGHFE</sequence>
<gene>
    <name evidence="1" type="ORF">ANN_14243</name>
</gene>
<name>A0ABQ8SWV1_PERAM</name>
<accession>A0ABQ8SWV1</accession>
<reference evidence="1 2" key="1">
    <citation type="journal article" date="2022" name="Allergy">
        <title>Genome assembly and annotation of Periplaneta americana reveal a comprehensive cockroach allergen profile.</title>
        <authorList>
            <person name="Wang L."/>
            <person name="Xiong Q."/>
            <person name="Saelim N."/>
            <person name="Wang L."/>
            <person name="Nong W."/>
            <person name="Wan A.T."/>
            <person name="Shi M."/>
            <person name="Liu X."/>
            <person name="Cao Q."/>
            <person name="Hui J.H.L."/>
            <person name="Sookrung N."/>
            <person name="Leung T.F."/>
            <person name="Tungtrongchitr A."/>
            <person name="Tsui S.K.W."/>
        </authorList>
    </citation>
    <scope>NUCLEOTIDE SEQUENCE [LARGE SCALE GENOMIC DNA]</scope>
    <source>
        <strain evidence="1">PWHHKU_190912</strain>
    </source>
</reference>
<keyword evidence="2" id="KW-1185">Reference proteome</keyword>
<dbReference type="Proteomes" id="UP001148838">
    <property type="component" value="Unassembled WGS sequence"/>
</dbReference>
<comment type="caution">
    <text evidence="1">The sequence shown here is derived from an EMBL/GenBank/DDBJ whole genome shotgun (WGS) entry which is preliminary data.</text>
</comment>
<evidence type="ECO:0000313" key="1">
    <source>
        <dbReference type="EMBL" id="KAJ4438304.1"/>
    </source>
</evidence>
<evidence type="ECO:0000313" key="2">
    <source>
        <dbReference type="Proteomes" id="UP001148838"/>
    </source>
</evidence>
<proteinExistence type="predicted"/>
<organism evidence="1 2">
    <name type="scientific">Periplaneta americana</name>
    <name type="common">American cockroach</name>
    <name type="synonym">Blatta americana</name>
    <dbReference type="NCBI Taxonomy" id="6978"/>
    <lineage>
        <taxon>Eukaryota</taxon>
        <taxon>Metazoa</taxon>
        <taxon>Ecdysozoa</taxon>
        <taxon>Arthropoda</taxon>
        <taxon>Hexapoda</taxon>
        <taxon>Insecta</taxon>
        <taxon>Pterygota</taxon>
        <taxon>Neoptera</taxon>
        <taxon>Polyneoptera</taxon>
        <taxon>Dictyoptera</taxon>
        <taxon>Blattodea</taxon>
        <taxon>Blattoidea</taxon>
        <taxon>Blattidae</taxon>
        <taxon>Blattinae</taxon>
        <taxon>Periplaneta</taxon>
    </lineage>
</organism>
<dbReference type="EMBL" id="JAJSOF020000019">
    <property type="protein sequence ID" value="KAJ4438304.1"/>
    <property type="molecule type" value="Genomic_DNA"/>
</dbReference>
<protein>
    <submittedName>
        <fullName evidence="1">Uncharacterized protein</fullName>
    </submittedName>
</protein>